<comment type="caution">
    <text evidence="1">The sequence shown here is derived from an EMBL/GenBank/DDBJ whole genome shotgun (WGS) entry which is preliminary data.</text>
</comment>
<dbReference type="InterPro" id="IPR011012">
    <property type="entry name" value="Longin-like_dom_sf"/>
</dbReference>
<organism evidence="1 2">
    <name type="scientific">Phakopsora pachyrhizi</name>
    <name type="common">Asian soybean rust disease fungus</name>
    <dbReference type="NCBI Taxonomy" id="170000"/>
    <lineage>
        <taxon>Eukaryota</taxon>
        <taxon>Fungi</taxon>
        <taxon>Dikarya</taxon>
        <taxon>Basidiomycota</taxon>
        <taxon>Pucciniomycotina</taxon>
        <taxon>Pucciniomycetes</taxon>
        <taxon>Pucciniales</taxon>
        <taxon>Phakopsoraceae</taxon>
        <taxon>Phakopsora</taxon>
    </lineage>
</organism>
<name>A0AAV0ATB9_PHAPC</name>
<keyword evidence="2" id="KW-1185">Reference proteome</keyword>
<evidence type="ECO:0000313" key="2">
    <source>
        <dbReference type="Proteomes" id="UP001153365"/>
    </source>
</evidence>
<gene>
    <name evidence="1" type="ORF">PPACK8108_LOCUS7642</name>
</gene>
<dbReference type="Proteomes" id="UP001153365">
    <property type="component" value="Unassembled WGS sequence"/>
</dbReference>
<reference evidence="1" key="1">
    <citation type="submission" date="2022-06" db="EMBL/GenBank/DDBJ databases">
        <authorList>
            <consortium name="SYNGENTA / RWTH Aachen University"/>
        </authorList>
    </citation>
    <scope>NUCLEOTIDE SEQUENCE</scope>
</reference>
<dbReference type="SUPFAM" id="SSF64356">
    <property type="entry name" value="SNARE-like"/>
    <property type="match status" value="1"/>
</dbReference>
<sequence>SNLRSPITTLGSTLFFHLRHQNLYLTAVSKTNPNAAMVFKLLYWIINIGESYFGKMDMESVKNNFVMIYELLDG</sequence>
<dbReference type="EMBL" id="CALTRL010001498">
    <property type="protein sequence ID" value="CAH7672806.1"/>
    <property type="molecule type" value="Genomic_DNA"/>
</dbReference>
<dbReference type="Gene3D" id="3.30.450.60">
    <property type="match status" value="1"/>
</dbReference>
<evidence type="ECO:0000313" key="1">
    <source>
        <dbReference type="EMBL" id="CAH7672806.1"/>
    </source>
</evidence>
<evidence type="ECO:0008006" key="3">
    <source>
        <dbReference type="Google" id="ProtNLM"/>
    </source>
</evidence>
<accession>A0AAV0ATB9</accession>
<feature type="non-terminal residue" evidence="1">
    <location>
        <position position="1"/>
    </location>
</feature>
<protein>
    <recommendedName>
        <fullName evidence="3">AP complex mu/sigma subunit domain-containing protein</fullName>
    </recommendedName>
</protein>
<dbReference type="AlphaFoldDB" id="A0AAV0ATB9"/>
<proteinExistence type="predicted"/>